<keyword evidence="3" id="KW-1185">Reference proteome</keyword>
<reference evidence="2" key="1">
    <citation type="submission" date="2021-11" db="EMBL/GenBank/DDBJ databases">
        <title>Description of novel Chryseobacterium species.</title>
        <authorList>
            <person name="Saticioglu I.B."/>
            <person name="Ay H."/>
            <person name="Altun S."/>
            <person name="Duman M."/>
        </authorList>
    </citation>
    <scope>NUCLEOTIDE SEQUENCE</scope>
    <source>
        <strain evidence="2">C-17</strain>
    </source>
</reference>
<dbReference type="Proteomes" id="UP001108025">
    <property type="component" value="Unassembled WGS sequence"/>
</dbReference>
<feature type="transmembrane region" description="Helical" evidence="1">
    <location>
        <begin position="67"/>
        <end position="86"/>
    </location>
</feature>
<proteinExistence type="predicted"/>
<protein>
    <submittedName>
        <fullName evidence="2">Uncharacterized protein</fullName>
    </submittedName>
</protein>
<keyword evidence="1" id="KW-0472">Membrane</keyword>
<evidence type="ECO:0000313" key="2">
    <source>
        <dbReference type="EMBL" id="MCD1117156.1"/>
    </source>
</evidence>
<feature type="transmembrane region" description="Helical" evidence="1">
    <location>
        <begin position="5"/>
        <end position="26"/>
    </location>
</feature>
<organism evidence="2 3">
    <name type="scientific">Chryseobacterium turcicum</name>
    <dbReference type="NCBI Taxonomy" id="2898076"/>
    <lineage>
        <taxon>Bacteria</taxon>
        <taxon>Pseudomonadati</taxon>
        <taxon>Bacteroidota</taxon>
        <taxon>Flavobacteriia</taxon>
        <taxon>Flavobacteriales</taxon>
        <taxon>Weeksellaceae</taxon>
        <taxon>Chryseobacterium group</taxon>
        <taxon>Chryseobacterium</taxon>
    </lineage>
</organism>
<keyword evidence="1" id="KW-0812">Transmembrane</keyword>
<gene>
    <name evidence="2" type="ORF">LO744_09820</name>
</gene>
<name>A0A9Q3V4L2_9FLAO</name>
<evidence type="ECO:0000313" key="3">
    <source>
        <dbReference type="Proteomes" id="UP001108025"/>
    </source>
</evidence>
<accession>A0A9Q3V4L2</accession>
<dbReference type="RefSeq" id="WP_230668987.1">
    <property type="nucleotide sequence ID" value="NZ_JAJNAY010000001.1"/>
</dbReference>
<feature type="transmembrane region" description="Helical" evidence="1">
    <location>
        <begin position="38"/>
        <end position="60"/>
    </location>
</feature>
<dbReference type="EMBL" id="JAJNAY010000001">
    <property type="protein sequence ID" value="MCD1117156.1"/>
    <property type="molecule type" value="Genomic_DNA"/>
</dbReference>
<sequence length="102" mass="12051">MKNRFYKIISWVSVIIPILFFILLIKELIFEELSLFEIALTPFVLGGILLIDFFVSFYILKQKIKSNITILLFQLIIIIFCTYQTYYYNSAMSKKVDHVISP</sequence>
<dbReference type="AlphaFoldDB" id="A0A9Q3V4L2"/>
<comment type="caution">
    <text evidence="2">The sequence shown here is derived from an EMBL/GenBank/DDBJ whole genome shotgun (WGS) entry which is preliminary data.</text>
</comment>
<evidence type="ECO:0000256" key="1">
    <source>
        <dbReference type="SAM" id="Phobius"/>
    </source>
</evidence>
<keyword evidence="1" id="KW-1133">Transmembrane helix</keyword>